<proteinExistence type="predicted"/>
<protein>
    <submittedName>
        <fullName evidence="3">Retropepsin-like domain-containing protein</fullName>
    </submittedName>
</protein>
<evidence type="ECO:0000313" key="3">
    <source>
        <dbReference type="EMBL" id="QQQ17998.1"/>
    </source>
</evidence>
<dbReference type="PROSITE" id="PS50175">
    <property type="entry name" value="ASP_PROT_RETROV"/>
    <property type="match status" value="1"/>
</dbReference>
<dbReference type="InterPro" id="IPR001995">
    <property type="entry name" value="Peptidase_A2_cat"/>
</dbReference>
<dbReference type="InterPro" id="IPR021109">
    <property type="entry name" value="Peptidase_aspartic_dom_sf"/>
</dbReference>
<evidence type="ECO:0000313" key="4">
    <source>
        <dbReference type="Proteomes" id="UP000595448"/>
    </source>
</evidence>
<dbReference type="InterPro" id="IPR001969">
    <property type="entry name" value="Aspartic_peptidase_AS"/>
</dbReference>
<dbReference type="EMBL" id="CP067977">
    <property type="protein sequence ID" value="QQQ17998.1"/>
    <property type="molecule type" value="Genomic_DNA"/>
</dbReference>
<feature type="domain" description="Peptidase A2" evidence="2">
    <location>
        <begin position="66"/>
        <end position="152"/>
    </location>
</feature>
<sequence>MNRRSLLIRLGLIAGGVGAGWWLKDNVLWRGPDLRFGTDGSTGWMPFATDRTLTPTIDLMLDGRPIRALVDSGAQYSVIDRAAFAALGREPGFDMPLVAYGLGGQPQLGRGATLDLALPGLTVSGLRTAILDLGPLAAAEGLSTPLILGRDLLEALILDIDVAGRRLRLVSSDTHVLPPQVSSVPVRRVSGALMAEMTVEGAVIEALVDTGASSLLALGRETASAAGLLDGRPQQAGSSLVLGGSLSAQVVEARTVTLGDQIYRGVSTAIFEDVRAPGFPKALLGMGAFEGRRMVLDLGGGTLHVSTVIEVSVEPRRRRRG</sequence>
<name>A0ABX7BMN3_9CAUL</name>
<evidence type="ECO:0000256" key="1">
    <source>
        <dbReference type="ARBA" id="ARBA00022801"/>
    </source>
</evidence>
<dbReference type="Gene3D" id="2.40.70.10">
    <property type="entry name" value="Acid Proteases"/>
    <property type="match status" value="2"/>
</dbReference>
<dbReference type="RefSeq" id="WP_201102373.1">
    <property type="nucleotide sequence ID" value="NZ_CP067977.1"/>
</dbReference>
<reference evidence="3 4" key="1">
    <citation type="submission" date="2021-01" db="EMBL/GenBank/DDBJ databases">
        <title>Brevundimonas vitis sp. nov., an bacterium isolated from grape (Vitis vinifera).</title>
        <authorList>
            <person name="Jiang L."/>
            <person name="Lee J."/>
        </authorList>
    </citation>
    <scope>NUCLEOTIDE SEQUENCE [LARGE SCALE GENOMIC DNA]</scope>
    <source>
        <strain evidence="3 4">GRTSA-9</strain>
    </source>
</reference>
<dbReference type="CDD" id="cd00303">
    <property type="entry name" value="retropepsin_like"/>
    <property type="match status" value="1"/>
</dbReference>
<dbReference type="SUPFAM" id="SSF50630">
    <property type="entry name" value="Acid proteases"/>
    <property type="match status" value="2"/>
</dbReference>
<accession>A0ABX7BMN3</accession>
<evidence type="ECO:0000259" key="2">
    <source>
        <dbReference type="PROSITE" id="PS50175"/>
    </source>
</evidence>
<organism evidence="3 4">
    <name type="scientific">Brevundimonas vitisensis</name>
    <dbReference type="NCBI Taxonomy" id="2800818"/>
    <lineage>
        <taxon>Bacteria</taxon>
        <taxon>Pseudomonadati</taxon>
        <taxon>Pseudomonadota</taxon>
        <taxon>Alphaproteobacteria</taxon>
        <taxon>Caulobacterales</taxon>
        <taxon>Caulobacteraceae</taxon>
        <taxon>Brevundimonas</taxon>
    </lineage>
</organism>
<dbReference type="Pfam" id="PF13650">
    <property type="entry name" value="Asp_protease_2"/>
    <property type="match status" value="2"/>
</dbReference>
<keyword evidence="1" id="KW-0378">Hydrolase</keyword>
<keyword evidence="4" id="KW-1185">Reference proteome</keyword>
<dbReference type="Proteomes" id="UP000595448">
    <property type="component" value="Chromosome"/>
</dbReference>
<gene>
    <name evidence="3" type="ORF">JIP62_11795</name>
</gene>
<dbReference type="PROSITE" id="PS00141">
    <property type="entry name" value="ASP_PROTEASE"/>
    <property type="match status" value="1"/>
</dbReference>